<dbReference type="FunFam" id="3.30.70.100:FF:000001">
    <property type="entry name" value="ATPase copper transporting beta"/>
    <property type="match status" value="1"/>
</dbReference>
<evidence type="ECO:0000313" key="4">
    <source>
        <dbReference type="Proteomes" id="UP000195607"/>
    </source>
</evidence>
<dbReference type="Pfam" id="PF00403">
    <property type="entry name" value="HMA"/>
    <property type="match status" value="1"/>
</dbReference>
<dbReference type="AlphaFoldDB" id="A0A1N5S476"/>
<gene>
    <name evidence="3" type="ORF">CSP5_0069</name>
</gene>
<dbReference type="EMBL" id="LT671858">
    <property type="protein sequence ID" value="SIM30779.1"/>
    <property type="molecule type" value="Genomic_DNA"/>
</dbReference>
<protein>
    <submittedName>
        <fullName evidence="3">Metallochaperone</fullName>
    </submittedName>
</protein>
<reference evidence="3 4" key="1">
    <citation type="submission" date="2016-04" db="EMBL/GenBank/DDBJ databases">
        <authorList>
            <person name="Evans L.H."/>
            <person name="Alamgir A."/>
            <person name="Owens N."/>
            <person name="Weber N.D."/>
            <person name="Virtaneva K."/>
            <person name="Barbian K."/>
            <person name="Babar A."/>
            <person name="Rosenke K."/>
        </authorList>
    </citation>
    <scope>NUCLEOTIDE SEQUENCE [LARGE SCALE GENOMIC DNA]</scope>
    <source>
        <strain evidence="4">S5(T) (JCM 30642 \VKM B-2941)</strain>
    </source>
</reference>
<dbReference type="GO" id="GO:0046872">
    <property type="term" value="F:metal ion binding"/>
    <property type="evidence" value="ECO:0007669"/>
    <property type="project" value="UniProtKB-KW"/>
</dbReference>
<accession>A0A1N5S476</accession>
<keyword evidence="1" id="KW-0479">Metal-binding</keyword>
<evidence type="ECO:0000313" key="3">
    <source>
        <dbReference type="EMBL" id="SIM30779.1"/>
    </source>
</evidence>
<dbReference type="CDD" id="cd00371">
    <property type="entry name" value="HMA"/>
    <property type="match status" value="1"/>
</dbReference>
<dbReference type="InterPro" id="IPR017969">
    <property type="entry name" value="Heavy-metal-associated_CS"/>
</dbReference>
<dbReference type="Proteomes" id="UP000195607">
    <property type="component" value="Chromosome I"/>
</dbReference>
<dbReference type="SUPFAM" id="SSF55008">
    <property type="entry name" value="HMA, heavy metal-associated domain"/>
    <property type="match status" value="1"/>
</dbReference>
<evidence type="ECO:0000259" key="2">
    <source>
        <dbReference type="PROSITE" id="PS50846"/>
    </source>
</evidence>
<feature type="domain" description="HMA" evidence="2">
    <location>
        <begin position="4"/>
        <end position="70"/>
    </location>
</feature>
<dbReference type="InterPro" id="IPR006121">
    <property type="entry name" value="HMA_dom"/>
</dbReference>
<evidence type="ECO:0000256" key="1">
    <source>
        <dbReference type="ARBA" id="ARBA00022723"/>
    </source>
</evidence>
<dbReference type="InterPro" id="IPR036163">
    <property type="entry name" value="HMA_dom_sf"/>
</dbReference>
<dbReference type="RefSeq" id="WP_148689412.1">
    <property type="nucleotide sequence ID" value="NZ_LT671858.1"/>
</dbReference>
<dbReference type="GeneID" id="41587387"/>
<proteinExistence type="predicted"/>
<dbReference type="PROSITE" id="PS01047">
    <property type="entry name" value="HMA_1"/>
    <property type="match status" value="1"/>
</dbReference>
<organism evidence="3 4">
    <name type="scientific">Cuniculiplasma divulgatum</name>
    <dbReference type="NCBI Taxonomy" id="1673428"/>
    <lineage>
        <taxon>Archaea</taxon>
        <taxon>Methanobacteriati</taxon>
        <taxon>Thermoplasmatota</taxon>
        <taxon>Thermoplasmata</taxon>
        <taxon>Thermoplasmatales</taxon>
        <taxon>Cuniculiplasmataceae</taxon>
        <taxon>Cuniculiplasma</taxon>
    </lineage>
</organism>
<sequence>MPEERVKLRIYGMTCDDCVRTVSNGLKNQDGVLDVRISLKDGTGEVNVDSDKVNPEELLKNKVFEKPSHYKATLMDQ</sequence>
<dbReference type="Gene3D" id="3.30.70.100">
    <property type="match status" value="1"/>
</dbReference>
<name>A0A1N5S476_9ARCH</name>
<dbReference type="PROSITE" id="PS50846">
    <property type="entry name" value="HMA_2"/>
    <property type="match status" value="1"/>
</dbReference>